<name>A0ABD2TNI5_9SOLN</name>
<keyword evidence="3" id="KW-1185">Reference proteome</keyword>
<evidence type="ECO:0008006" key="4">
    <source>
        <dbReference type="Google" id="ProtNLM"/>
    </source>
</evidence>
<feature type="non-terminal residue" evidence="2">
    <location>
        <position position="1"/>
    </location>
</feature>
<organism evidence="2 3">
    <name type="scientific">Solanum stoloniferum</name>
    <dbReference type="NCBI Taxonomy" id="62892"/>
    <lineage>
        <taxon>Eukaryota</taxon>
        <taxon>Viridiplantae</taxon>
        <taxon>Streptophyta</taxon>
        <taxon>Embryophyta</taxon>
        <taxon>Tracheophyta</taxon>
        <taxon>Spermatophyta</taxon>
        <taxon>Magnoliopsida</taxon>
        <taxon>eudicotyledons</taxon>
        <taxon>Gunneridae</taxon>
        <taxon>Pentapetalae</taxon>
        <taxon>asterids</taxon>
        <taxon>lamiids</taxon>
        <taxon>Solanales</taxon>
        <taxon>Solanaceae</taxon>
        <taxon>Solanoideae</taxon>
        <taxon>Solaneae</taxon>
        <taxon>Solanum</taxon>
    </lineage>
</organism>
<evidence type="ECO:0000313" key="3">
    <source>
        <dbReference type="Proteomes" id="UP001627284"/>
    </source>
</evidence>
<dbReference type="Proteomes" id="UP001627284">
    <property type="component" value="Unassembled WGS sequence"/>
</dbReference>
<evidence type="ECO:0000256" key="1">
    <source>
        <dbReference type="SAM" id="MobiDB-lite"/>
    </source>
</evidence>
<dbReference type="PANTHER" id="PTHR34355:SF1">
    <property type="entry name" value="JOSEPHIN-LIKE PROTEIN"/>
    <property type="match status" value="1"/>
</dbReference>
<accession>A0ABD2TNI5</accession>
<dbReference type="PANTHER" id="PTHR34355">
    <property type="entry name" value="JOSEPHIN-LIKE PROTEIN"/>
    <property type="match status" value="1"/>
</dbReference>
<feature type="compositionally biased region" description="Polar residues" evidence="1">
    <location>
        <begin position="1"/>
        <end position="14"/>
    </location>
</feature>
<dbReference type="AlphaFoldDB" id="A0ABD2TNI5"/>
<proteinExistence type="predicted"/>
<dbReference type="EMBL" id="JBJKTR010000009">
    <property type="protein sequence ID" value="KAL3357863.1"/>
    <property type="molecule type" value="Genomic_DNA"/>
</dbReference>
<comment type="caution">
    <text evidence="2">The sequence shown here is derived from an EMBL/GenBank/DDBJ whole genome shotgun (WGS) entry which is preliminary data.</text>
</comment>
<feature type="region of interest" description="Disordered" evidence="1">
    <location>
        <begin position="1"/>
        <end position="23"/>
    </location>
</feature>
<gene>
    <name evidence="2" type="ORF">AABB24_015138</name>
</gene>
<protein>
    <recommendedName>
        <fullName evidence="4">Josephin-like protein</fullName>
    </recommendedName>
</protein>
<evidence type="ECO:0000313" key="2">
    <source>
        <dbReference type="EMBL" id="KAL3357863.1"/>
    </source>
</evidence>
<reference evidence="2 3" key="1">
    <citation type="submission" date="2024-05" db="EMBL/GenBank/DDBJ databases">
        <title>De novo assembly of an allotetraploid wild potato.</title>
        <authorList>
            <person name="Hosaka A.J."/>
        </authorList>
    </citation>
    <scope>NUCLEOTIDE SEQUENCE [LARGE SCALE GENOMIC DNA]</scope>
    <source>
        <tissue evidence="2">Young leaves</tissue>
    </source>
</reference>
<sequence>IFPNCLSSSYHNSPTLPPKENQKMSRRVNFSPDNFHDQNNPSNFYFKKKPSCSSNWNSRVQKSYSSSSYVASFVKNIGIKVASALNFLSNSNRKKRSSRKVSSSSTTSLTRSSSYAQTLIYDSQRAQAIEDCIEFLNSSSSSLHRSSSVSSTTCY</sequence>